<dbReference type="InterPro" id="IPR006426">
    <property type="entry name" value="Asn_synth_AEB"/>
</dbReference>
<keyword evidence="8" id="KW-0028">Amino-acid biosynthesis</keyword>
<keyword evidence="6 8" id="KW-0315">Glutamine amidotransferase</keyword>
<evidence type="ECO:0000313" key="12">
    <source>
        <dbReference type="EMBL" id="MDA5399552.1"/>
    </source>
</evidence>
<dbReference type="CDD" id="cd01991">
    <property type="entry name" value="Asn_synthase_B_C"/>
    <property type="match status" value="1"/>
</dbReference>
<keyword evidence="4 9" id="KW-0547">Nucleotide-binding</keyword>
<keyword evidence="8" id="KW-0061">Asparagine biosynthesis</keyword>
<dbReference type="Gene3D" id="3.40.50.620">
    <property type="entry name" value="HUPs"/>
    <property type="match status" value="2"/>
</dbReference>
<gene>
    <name evidence="12" type="primary">asnB</name>
    <name evidence="12" type="ORF">OQ273_13290</name>
</gene>
<accession>A0A9X3UI46</accession>
<evidence type="ECO:0000256" key="8">
    <source>
        <dbReference type="PIRSR" id="PIRSR001589-1"/>
    </source>
</evidence>
<feature type="domain" description="Glutamine amidotransferase type-2" evidence="11">
    <location>
        <begin position="2"/>
        <end position="213"/>
    </location>
</feature>
<evidence type="ECO:0000313" key="13">
    <source>
        <dbReference type="Proteomes" id="UP001151234"/>
    </source>
</evidence>
<dbReference type="Pfam" id="PF00733">
    <property type="entry name" value="Asn_synthase"/>
    <property type="match status" value="1"/>
</dbReference>
<dbReference type="EC" id="6.3.5.4" evidence="3"/>
<evidence type="ECO:0000259" key="11">
    <source>
        <dbReference type="PROSITE" id="PS51278"/>
    </source>
</evidence>
<dbReference type="RefSeq" id="WP_267990980.1">
    <property type="nucleotide sequence ID" value="NZ_JAPJZI010000001.1"/>
</dbReference>
<dbReference type="PIRSF" id="PIRSF001589">
    <property type="entry name" value="Asn_synthetase_glu-h"/>
    <property type="match status" value="1"/>
</dbReference>
<dbReference type="InterPro" id="IPR017932">
    <property type="entry name" value="GATase_2_dom"/>
</dbReference>
<dbReference type="SUPFAM" id="SSF56235">
    <property type="entry name" value="N-terminal nucleophile aminohydrolases (Ntn hydrolases)"/>
    <property type="match status" value="1"/>
</dbReference>
<dbReference type="Gene3D" id="3.60.20.10">
    <property type="entry name" value="Glutamine Phosphoribosylpyrophosphate, subunit 1, domain 1"/>
    <property type="match status" value="1"/>
</dbReference>
<dbReference type="InterPro" id="IPR001962">
    <property type="entry name" value="Asn_synthase"/>
</dbReference>
<dbReference type="InterPro" id="IPR014729">
    <property type="entry name" value="Rossmann-like_a/b/a_fold"/>
</dbReference>
<feature type="binding site" evidence="9">
    <location>
        <position position="294"/>
    </location>
    <ligand>
        <name>ATP</name>
        <dbReference type="ChEBI" id="CHEBI:30616"/>
    </ligand>
</feature>
<comment type="similarity">
    <text evidence="2">Belongs to the asparagine synthetase family.</text>
</comment>
<dbReference type="GO" id="GO:0005524">
    <property type="term" value="F:ATP binding"/>
    <property type="evidence" value="ECO:0007669"/>
    <property type="project" value="UniProtKB-KW"/>
</dbReference>
<dbReference type="CDD" id="cd00712">
    <property type="entry name" value="AsnB"/>
    <property type="match status" value="1"/>
</dbReference>
<feature type="binding site" evidence="9">
    <location>
        <position position="100"/>
    </location>
    <ligand>
        <name>L-glutamine</name>
        <dbReference type="ChEBI" id="CHEBI:58359"/>
    </ligand>
</feature>
<proteinExistence type="inferred from homology"/>
<dbReference type="InterPro" id="IPR051786">
    <property type="entry name" value="ASN_synthetase/amidase"/>
</dbReference>
<dbReference type="NCBIfam" id="TIGR01536">
    <property type="entry name" value="asn_synth_AEB"/>
    <property type="match status" value="1"/>
</dbReference>
<organism evidence="12 13">
    <name type="scientific">Hoeflea prorocentri</name>
    <dbReference type="NCBI Taxonomy" id="1922333"/>
    <lineage>
        <taxon>Bacteria</taxon>
        <taxon>Pseudomonadati</taxon>
        <taxon>Pseudomonadota</taxon>
        <taxon>Alphaproteobacteria</taxon>
        <taxon>Hyphomicrobiales</taxon>
        <taxon>Rhizobiaceae</taxon>
        <taxon>Hoeflea</taxon>
    </lineage>
</organism>
<evidence type="ECO:0000256" key="5">
    <source>
        <dbReference type="ARBA" id="ARBA00022840"/>
    </source>
</evidence>
<evidence type="ECO:0000256" key="4">
    <source>
        <dbReference type="ARBA" id="ARBA00022741"/>
    </source>
</evidence>
<dbReference type="Pfam" id="PF13537">
    <property type="entry name" value="GATase_7"/>
    <property type="match status" value="1"/>
</dbReference>
<feature type="active site" description="For GATase activity" evidence="8">
    <location>
        <position position="2"/>
    </location>
</feature>
<comment type="pathway">
    <text evidence="1">Amino-acid biosynthesis; L-asparagine biosynthesis; L-asparagine from L-aspartate (L-Gln route): step 1/1.</text>
</comment>
<feature type="site" description="Important for beta-aspartyl-AMP intermediate formation" evidence="10">
    <location>
        <position position="370"/>
    </location>
</feature>
<evidence type="ECO:0000256" key="6">
    <source>
        <dbReference type="ARBA" id="ARBA00022962"/>
    </source>
</evidence>
<sequence length="661" mass="73548">MCGIAGYFGTPDAPVPTEALLNDMISAVAHRGPDECAVVARPGFGFAHARLSIIDISGGSQPMSNPDGTVWLIFNGEIFNHIELRQELEERGRRFRTKSDTEVILHLYDEKGLDCVEDLNGDFSFAIWDSRRNRLMLARDRMGVRPLFYTEHNGCLFFASEVKSLLTVPGIQAELDPYALDEIFTLWFPLSPRTAFKNVLELPPGHVLTATPSGQLVRPYWQLNFPDAEGDGPFNGRTEADMAEELRALLFDASKIRLRSDVPVGAYLSGGLDSSIITAAVKQITPDTLRTFSVTFESDEFDERDEQQEMVRALGTQHEELTSSLADIGRDFPAVIAHTETPLLRTGPAPLFALSGLVNRAGFKVVLTGEGADEVFAGYDIFKEAKLRRFCAAQPDSRFRTLLYRRLYPYLPKLQNQSQSSLAAFFSAGGASLDDPLYSHLPRFRTTAGTKLFLSRDIRERIGDYDALAALRDSLPADFTRWHPLSQAQYLESSYLLPGYILSSQGDRMSMAHSVEGRYPFLDHRLVEFAANIPPKMKIRALREKHILREAVQDLLPKSIADRPKQPYRAPESQSFAGPCAPAYVDEQLGPEAIEKNGYFDAGAVGKLLAKCRKRPSVGTRDNMALVGIVSTQLWHKEFVDGGQSEVKHGLPHAVAQQQEH</sequence>
<dbReference type="SUPFAM" id="SSF52402">
    <property type="entry name" value="Adenine nucleotide alpha hydrolases-like"/>
    <property type="match status" value="1"/>
</dbReference>
<dbReference type="AlphaFoldDB" id="A0A9X3UI46"/>
<dbReference type="PANTHER" id="PTHR43284">
    <property type="entry name" value="ASPARAGINE SYNTHETASE (GLUTAMINE-HYDROLYZING)"/>
    <property type="match status" value="1"/>
</dbReference>
<evidence type="ECO:0000256" key="7">
    <source>
        <dbReference type="ARBA" id="ARBA00048741"/>
    </source>
</evidence>
<dbReference type="InterPro" id="IPR029055">
    <property type="entry name" value="Ntn_hydrolases_N"/>
</dbReference>
<comment type="catalytic activity">
    <reaction evidence="7">
        <text>L-aspartate + L-glutamine + ATP + H2O = L-asparagine + L-glutamate + AMP + diphosphate + H(+)</text>
        <dbReference type="Rhea" id="RHEA:12228"/>
        <dbReference type="ChEBI" id="CHEBI:15377"/>
        <dbReference type="ChEBI" id="CHEBI:15378"/>
        <dbReference type="ChEBI" id="CHEBI:29985"/>
        <dbReference type="ChEBI" id="CHEBI:29991"/>
        <dbReference type="ChEBI" id="CHEBI:30616"/>
        <dbReference type="ChEBI" id="CHEBI:33019"/>
        <dbReference type="ChEBI" id="CHEBI:58048"/>
        <dbReference type="ChEBI" id="CHEBI:58359"/>
        <dbReference type="ChEBI" id="CHEBI:456215"/>
        <dbReference type="EC" id="6.3.5.4"/>
    </reaction>
</comment>
<name>A0A9X3UI46_9HYPH</name>
<keyword evidence="12" id="KW-0436">Ligase</keyword>
<protein>
    <recommendedName>
        <fullName evidence="3">asparagine synthase (glutamine-hydrolyzing)</fullName>
        <ecNumber evidence="3">6.3.5.4</ecNumber>
    </recommendedName>
</protein>
<keyword evidence="13" id="KW-1185">Reference proteome</keyword>
<dbReference type="InterPro" id="IPR033738">
    <property type="entry name" value="AsnB_N"/>
</dbReference>
<dbReference type="PANTHER" id="PTHR43284:SF1">
    <property type="entry name" value="ASPARAGINE SYNTHETASE"/>
    <property type="match status" value="1"/>
</dbReference>
<dbReference type="GO" id="GO:0005829">
    <property type="term" value="C:cytosol"/>
    <property type="evidence" value="ECO:0007669"/>
    <property type="project" value="TreeGrafter"/>
</dbReference>
<comment type="caution">
    <text evidence="12">The sequence shown here is derived from an EMBL/GenBank/DDBJ whole genome shotgun (WGS) entry which is preliminary data.</text>
</comment>
<evidence type="ECO:0000256" key="2">
    <source>
        <dbReference type="ARBA" id="ARBA00005752"/>
    </source>
</evidence>
<evidence type="ECO:0000256" key="9">
    <source>
        <dbReference type="PIRSR" id="PIRSR001589-2"/>
    </source>
</evidence>
<evidence type="ECO:0000256" key="1">
    <source>
        <dbReference type="ARBA" id="ARBA00005187"/>
    </source>
</evidence>
<keyword evidence="5 9" id="KW-0067">ATP-binding</keyword>
<reference evidence="12" key="1">
    <citation type="submission" date="2022-11" db="EMBL/GenBank/DDBJ databases">
        <title>Draft genome sequence of Hoeflea poritis E7-10 and Hoeflea prorocentri PM5-8, separated from scleractinian coral Porites lutea and marine dinoflagellate.</title>
        <authorList>
            <person name="Zhang G."/>
            <person name="Wei Q."/>
            <person name="Cai L."/>
        </authorList>
    </citation>
    <scope>NUCLEOTIDE SEQUENCE</scope>
    <source>
        <strain evidence="12">PM5-8</strain>
    </source>
</reference>
<dbReference type="Proteomes" id="UP001151234">
    <property type="component" value="Unassembled WGS sequence"/>
</dbReference>
<evidence type="ECO:0000256" key="3">
    <source>
        <dbReference type="ARBA" id="ARBA00012737"/>
    </source>
</evidence>
<dbReference type="PROSITE" id="PS51278">
    <property type="entry name" value="GATASE_TYPE_2"/>
    <property type="match status" value="1"/>
</dbReference>
<dbReference type="GO" id="GO:0006529">
    <property type="term" value="P:asparagine biosynthetic process"/>
    <property type="evidence" value="ECO:0007669"/>
    <property type="project" value="UniProtKB-KW"/>
</dbReference>
<dbReference type="EMBL" id="JAPJZI010000001">
    <property type="protein sequence ID" value="MDA5399552.1"/>
    <property type="molecule type" value="Genomic_DNA"/>
</dbReference>
<dbReference type="GO" id="GO:0004066">
    <property type="term" value="F:asparagine synthase (glutamine-hydrolyzing) activity"/>
    <property type="evidence" value="ECO:0007669"/>
    <property type="project" value="UniProtKB-EC"/>
</dbReference>
<evidence type="ECO:0000256" key="10">
    <source>
        <dbReference type="PIRSR" id="PIRSR001589-3"/>
    </source>
</evidence>